<organism evidence="7 8">
    <name type="scientific">Nocardia terpenica</name>
    <dbReference type="NCBI Taxonomy" id="455432"/>
    <lineage>
        <taxon>Bacteria</taxon>
        <taxon>Bacillati</taxon>
        <taxon>Actinomycetota</taxon>
        <taxon>Actinomycetes</taxon>
        <taxon>Mycobacteriales</taxon>
        <taxon>Nocardiaceae</taxon>
        <taxon>Nocardia</taxon>
    </lineage>
</organism>
<dbReference type="PANTHER" id="PTHR30346:SF0">
    <property type="entry name" value="HCA OPERON TRANSCRIPTIONAL ACTIVATOR HCAR"/>
    <property type="match status" value="1"/>
</dbReference>
<dbReference type="GO" id="GO:0032993">
    <property type="term" value="C:protein-DNA complex"/>
    <property type="evidence" value="ECO:0007669"/>
    <property type="project" value="TreeGrafter"/>
</dbReference>
<dbReference type="PANTHER" id="PTHR30346">
    <property type="entry name" value="TRANSCRIPTIONAL DUAL REGULATOR HCAR-RELATED"/>
    <property type="match status" value="1"/>
</dbReference>
<sequence length="303" mass="33268">MSGMELRELEAFLAVAEELHFGRAGERLYVSQSRISQLLRALENRIGATLVERTSRRVRLTPLGEQLFPELRAAYDGLHATIDAARDLARGLRGVLRIGFQGSVDEQTLNAVTAFRDAYPDSMIELVEIPYADPFGPLRRREVNAAMVLLPVEESDLVVAHVLPGRPQVLMLPTGHPLTRRAALSATDLTRVPLIGMTCLAPEYWRDVQTPPRTPDGRAIPGGPKVRTMQEAIAAVAAGRGGLLLCRTTAELQRRPDVTFVPVHGVPDSHLGLIWQRELSCARVETFARILAATPDPGLRAVM</sequence>
<keyword evidence="5" id="KW-0804">Transcription</keyword>
<dbReference type="InterPro" id="IPR005119">
    <property type="entry name" value="LysR_subst-bd"/>
</dbReference>
<evidence type="ECO:0000259" key="6">
    <source>
        <dbReference type="PROSITE" id="PS50931"/>
    </source>
</evidence>
<keyword evidence="3" id="KW-0238">DNA-binding</keyword>
<keyword evidence="2" id="KW-0805">Transcription regulation</keyword>
<evidence type="ECO:0000256" key="5">
    <source>
        <dbReference type="ARBA" id="ARBA00023163"/>
    </source>
</evidence>
<dbReference type="SUPFAM" id="SSF46785">
    <property type="entry name" value="Winged helix' DNA-binding domain"/>
    <property type="match status" value="1"/>
</dbReference>
<dbReference type="Proteomes" id="UP000221961">
    <property type="component" value="Chromosome"/>
</dbReference>
<dbReference type="Pfam" id="PF03466">
    <property type="entry name" value="LysR_substrate"/>
    <property type="match status" value="1"/>
</dbReference>
<dbReference type="AlphaFoldDB" id="A0A291RLC2"/>
<evidence type="ECO:0000256" key="1">
    <source>
        <dbReference type="ARBA" id="ARBA00009437"/>
    </source>
</evidence>
<protein>
    <submittedName>
        <fullName evidence="7">LysR family transcriptional regulator</fullName>
    </submittedName>
</protein>
<dbReference type="Pfam" id="PF00126">
    <property type="entry name" value="HTH_1"/>
    <property type="match status" value="1"/>
</dbReference>
<dbReference type="EMBL" id="CP023778">
    <property type="protein sequence ID" value="ATL68069.1"/>
    <property type="molecule type" value="Genomic_DNA"/>
</dbReference>
<dbReference type="SUPFAM" id="SSF53850">
    <property type="entry name" value="Periplasmic binding protein-like II"/>
    <property type="match status" value="1"/>
</dbReference>
<dbReference type="InterPro" id="IPR036390">
    <property type="entry name" value="WH_DNA-bd_sf"/>
</dbReference>
<evidence type="ECO:0000256" key="3">
    <source>
        <dbReference type="ARBA" id="ARBA00023125"/>
    </source>
</evidence>
<dbReference type="GO" id="GO:0003700">
    <property type="term" value="F:DNA-binding transcription factor activity"/>
    <property type="evidence" value="ECO:0007669"/>
    <property type="project" value="InterPro"/>
</dbReference>
<dbReference type="Gene3D" id="1.10.10.10">
    <property type="entry name" value="Winged helix-like DNA-binding domain superfamily/Winged helix DNA-binding domain"/>
    <property type="match status" value="1"/>
</dbReference>
<keyword evidence="4" id="KW-0010">Activator</keyword>
<evidence type="ECO:0000256" key="4">
    <source>
        <dbReference type="ARBA" id="ARBA00023159"/>
    </source>
</evidence>
<dbReference type="InterPro" id="IPR036388">
    <property type="entry name" value="WH-like_DNA-bd_sf"/>
</dbReference>
<gene>
    <name evidence="7" type="ORF">CRH09_19650</name>
</gene>
<dbReference type="PROSITE" id="PS50931">
    <property type="entry name" value="HTH_LYSR"/>
    <property type="match status" value="1"/>
</dbReference>
<comment type="similarity">
    <text evidence="1">Belongs to the LysR transcriptional regulatory family.</text>
</comment>
<dbReference type="KEGG" id="ntp:CRH09_19650"/>
<reference evidence="7 8" key="1">
    <citation type="submission" date="2017-10" db="EMBL/GenBank/DDBJ databases">
        <title>Comparative genomics between pathogenic Norcardia.</title>
        <authorList>
            <person name="Zeng L."/>
        </authorList>
    </citation>
    <scope>NUCLEOTIDE SEQUENCE [LARGE SCALE GENOMIC DNA]</scope>
    <source>
        <strain evidence="7 8">NC_YFY_NT001</strain>
    </source>
</reference>
<proteinExistence type="inferred from homology"/>
<evidence type="ECO:0000313" key="7">
    <source>
        <dbReference type="EMBL" id="ATL68069.1"/>
    </source>
</evidence>
<evidence type="ECO:0000256" key="2">
    <source>
        <dbReference type="ARBA" id="ARBA00023015"/>
    </source>
</evidence>
<dbReference type="PRINTS" id="PR00039">
    <property type="entry name" value="HTHLYSR"/>
</dbReference>
<accession>A0A291RLC2</accession>
<evidence type="ECO:0000313" key="8">
    <source>
        <dbReference type="Proteomes" id="UP000221961"/>
    </source>
</evidence>
<name>A0A291RLC2_9NOCA</name>
<feature type="domain" description="HTH lysR-type" evidence="6">
    <location>
        <begin position="4"/>
        <end position="61"/>
    </location>
</feature>
<dbReference type="GO" id="GO:0003677">
    <property type="term" value="F:DNA binding"/>
    <property type="evidence" value="ECO:0007669"/>
    <property type="project" value="UniProtKB-KW"/>
</dbReference>
<dbReference type="InterPro" id="IPR000847">
    <property type="entry name" value="LysR_HTH_N"/>
</dbReference>
<dbReference type="Gene3D" id="3.40.190.10">
    <property type="entry name" value="Periplasmic binding protein-like II"/>
    <property type="match status" value="2"/>
</dbReference>
<dbReference type="FunFam" id="1.10.10.10:FF:000001">
    <property type="entry name" value="LysR family transcriptional regulator"/>
    <property type="match status" value="1"/>
</dbReference>